<dbReference type="InParanoid" id="A0A397S0G1"/>
<comment type="caution">
    <text evidence="3">The sequence shown here is derived from an EMBL/GenBank/DDBJ whole genome shotgun (WGS) entry which is preliminary data.</text>
</comment>
<gene>
    <name evidence="3" type="ORF">EI71_00668</name>
</gene>
<dbReference type="InterPro" id="IPR010982">
    <property type="entry name" value="Lambda_DNA-bd_dom_sf"/>
</dbReference>
<dbReference type="EMBL" id="QXEV01000005">
    <property type="protein sequence ID" value="RIA77885.1"/>
    <property type="molecule type" value="Genomic_DNA"/>
</dbReference>
<protein>
    <submittedName>
        <fullName evidence="3">Helix-turn-helix protein</fullName>
    </submittedName>
</protein>
<dbReference type="PROSITE" id="PS50943">
    <property type="entry name" value="HTH_CROC1"/>
    <property type="match status" value="1"/>
</dbReference>
<dbReference type="SUPFAM" id="SSF47413">
    <property type="entry name" value="lambda repressor-like DNA-binding domains"/>
    <property type="match status" value="1"/>
</dbReference>
<dbReference type="Proteomes" id="UP000266506">
    <property type="component" value="Unassembled WGS sequence"/>
</dbReference>
<dbReference type="RefSeq" id="WP_119015835.1">
    <property type="nucleotide sequence ID" value="NZ_QXEV01000005.1"/>
</dbReference>
<evidence type="ECO:0000259" key="2">
    <source>
        <dbReference type="PROSITE" id="PS50943"/>
    </source>
</evidence>
<dbReference type="Gene3D" id="1.10.260.40">
    <property type="entry name" value="lambda repressor-like DNA-binding domains"/>
    <property type="match status" value="1"/>
</dbReference>
<evidence type="ECO:0000313" key="3">
    <source>
        <dbReference type="EMBL" id="RIA77885.1"/>
    </source>
</evidence>
<dbReference type="AlphaFoldDB" id="A0A397S0G1"/>
<evidence type="ECO:0000256" key="1">
    <source>
        <dbReference type="SAM" id="MobiDB-lite"/>
    </source>
</evidence>
<feature type="compositionally biased region" description="Basic and acidic residues" evidence="1">
    <location>
        <begin position="85"/>
        <end position="97"/>
    </location>
</feature>
<dbReference type="GO" id="GO:0003677">
    <property type="term" value="F:DNA binding"/>
    <property type="evidence" value="ECO:0007669"/>
    <property type="project" value="InterPro"/>
</dbReference>
<proteinExistence type="predicted"/>
<keyword evidence="4" id="KW-1185">Reference proteome</keyword>
<sequence length="153" mass="17916">MEENIMEMDIDPVDIIIQKREEMNISPKQVAEAIGISEEYYKKIEKKIAPITEVSAEKLSAFYQTNIRTIKRDRHAIKPKRSYKTKQDVIPKRKPEEPDFAEPQYKVLNRELKRQNKILAQEVIRLSNIIEKILTIGETVDEYTPGLMPSEEE</sequence>
<dbReference type="Pfam" id="PF01381">
    <property type="entry name" value="HTH_3"/>
    <property type="match status" value="1"/>
</dbReference>
<feature type="domain" description="HTH cro/C1-type" evidence="2">
    <location>
        <begin position="16"/>
        <end position="70"/>
    </location>
</feature>
<dbReference type="CDD" id="cd00093">
    <property type="entry name" value="HTH_XRE"/>
    <property type="match status" value="1"/>
</dbReference>
<organism evidence="3 4">
    <name type="scientific">Anaeroplasma bactoclasticum</name>
    <dbReference type="NCBI Taxonomy" id="2088"/>
    <lineage>
        <taxon>Bacteria</taxon>
        <taxon>Bacillati</taxon>
        <taxon>Mycoplasmatota</taxon>
        <taxon>Mollicutes</taxon>
        <taxon>Anaeroplasmatales</taxon>
        <taxon>Anaeroplasmataceae</taxon>
        <taxon>Anaeroplasma</taxon>
    </lineage>
</organism>
<evidence type="ECO:0000313" key="4">
    <source>
        <dbReference type="Proteomes" id="UP000266506"/>
    </source>
</evidence>
<name>A0A397S0G1_9MOLU</name>
<reference evidence="3 4" key="1">
    <citation type="submission" date="2018-08" db="EMBL/GenBank/DDBJ databases">
        <title>Genomic Encyclopedia of Archaeal and Bacterial Type Strains, Phase II (KMG-II): from individual species to whole genera.</title>
        <authorList>
            <person name="Goeker M."/>
        </authorList>
    </citation>
    <scope>NUCLEOTIDE SEQUENCE [LARGE SCALE GENOMIC DNA]</scope>
    <source>
        <strain evidence="3 4">ATCC 27112</strain>
    </source>
</reference>
<feature type="region of interest" description="Disordered" evidence="1">
    <location>
        <begin position="79"/>
        <end position="102"/>
    </location>
</feature>
<dbReference type="SMART" id="SM00530">
    <property type="entry name" value="HTH_XRE"/>
    <property type="match status" value="1"/>
</dbReference>
<dbReference type="InterPro" id="IPR001387">
    <property type="entry name" value="Cro/C1-type_HTH"/>
</dbReference>
<accession>A0A397S0G1</accession>